<feature type="transmembrane region" description="Helical" evidence="6">
    <location>
        <begin position="21"/>
        <end position="42"/>
    </location>
</feature>
<evidence type="ECO:0000256" key="6">
    <source>
        <dbReference type="SAM" id="Phobius"/>
    </source>
</evidence>
<dbReference type="Gene3D" id="1.20.1250.20">
    <property type="entry name" value="MFS general substrate transporter like domains"/>
    <property type="match status" value="1"/>
</dbReference>
<evidence type="ECO:0000313" key="8">
    <source>
        <dbReference type="EMBL" id="MCD7107600.1"/>
    </source>
</evidence>
<keyword evidence="5 6" id="KW-0472">Membrane</keyword>
<evidence type="ECO:0000256" key="1">
    <source>
        <dbReference type="ARBA" id="ARBA00004651"/>
    </source>
</evidence>
<feature type="transmembrane region" description="Helical" evidence="6">
    <location>
        <begin position="374"/>
        <end position="394"/>
    </location>
</feature>
<gene>
    <name evidence="8" type="ORF">LRX75_00975</name>
</gene>
<evidence type="ECO:0000256" key="3">
    <source>
        <dbReference type="ARBA" id="ARBA00022692"/>
    </source>
</evidence>
<feature type="transmembrane region" description="Helical" evidence="6">
    <location>
        <begin position="259"/>
        <end position="279"/>
    </location>
</feature>
<feature type="transmembrane region" description="Helical" evidence="6">
    <location>
        <begin position="224"/>
        <end position="247"/>
    </location>
</feature>
<keyword evidence="4 6" id="KW-1133">Transmembrane helix</keyword>
<feature type="transmembrane region" description="Helical" evidence="6">
    <location>
        <begin position="149"/>
        <end position="171"/>
    </location>
</feature>
<dbReference type="GO" id="GO:0005886">
    <property type="term" value="C:plasma membrane"/>
    <property type="evidence" value="ECO:0007669"/>
    <property type="project" value="UniProtKB-SubCell"/>
</dbReference>
<evidence type="ECO:0000259" key="7">
    <source>
        <dbReference type="PROSITE" id="PS50850"/>
    </source>
</evidence>
<feature type="transmembrane region" description="Helical" evidence="6">
    <location>
        <begin position="311"/>
        <end position="334"/>
    </location>
</feature>
<dbReference type="InterPro" id="IPR011701">
    <property type="entry name" value="MFS"/>
</dbReference>
<keyword evidence="2" id="KW-1003">Cell membrane</keyword>
<comment type="subcellular location">
    <subcellularLocation>
        <location evidence="1">Cell membrane</location>
        <topology evidence="1">Multi-pass membrane protein</topology>
    </subcellularLocation>
</comment>
<dbReference type="CDD" id="cd17324">
    <property type="entry name" value="MFS_NepI_like"/>
    <property type="match status" value="1"/>
</dbReference>
<feature type="transmembrane region" description="Helical" evidence="6">
    <location>
        <begin position="286"/>
        <end position="305"/>
    </location>
</feature>
<reference evidence="8" key="1">
    <citation type="submission" date="2021-12" db="EMBL/GenBank/DDBJ databases">
        <authorList>
            <person name="Li Y."/>
        </authorList>
    </citation>
    <scope>NUCLEOTIDE SEQUENCE</scope>
    <source>
        <strain evidence="8">DKSPLA3</strain>
    </source>
</reference>
<proteinExistence type="predicted"/>
<dbReference type="RefSeq" id="WP_231811343.1">
    <property type="nucleotide sequence ID" value="NZ_JAJOZR010000001.1"/>
</dbReference>
<dbReference type="InterPro" id="IPR020846">
    <property type="entry name" value="MFS_dom"/>
</dbReference>
<comment type="caution">
    <text evidence="8">The sequence shown here is derived from an EMBL/GenBank/DDBJ whole genome shotgun (WGS) entry which is preliminary data.</text>
</comment>
<dbReference type="InterPro" id="IPR036259">
    <property type="entry name" value="MFS_trans_sf"/>
</dbReference>
<evidence type="ECO:0000256" key="5">
    <source>
        <dbReference type="ARBA" id="ARBA00023136"/>
    </source>
</evidence>
<sequence>MNTLIDDDVAQVPAPDDVKTAAWAGVASLSLGVFALVTAEFLPASLLTPMSQDLGVSVGAAGQSVTMTAIVGAIAGPAVVIGTSRWDRRATLLVLTALLVVSSLMAAFASGLPMLLLSRALLGIGLGGFWAMSLALAMRLVPGRLMPRAMAIIMTGVSLATVCAAPLGAWIGEAYGWRTAFGIAAALGIVAFVMQATSLPAMPSKGAAGLSTLLGVLRRPAIRVGLLTVLLVVAGHFAGFTFIRYYLETVPGFGVEALSGILLAYGIGGFLGNIFGGFVSERNTSLSIALAAGGVAATALVLALLGASPAIAAVTTALWGFAFGALPVSVQSYVTRAAGDEAESAGALMLSTFQIAISSGAVLGGLLVDTHGAAAVFGFTSISALLGVVVIVFAGRARLQPA</sequence>
<evidence type="ECO:0000256" key="2">
    <source>
        <dbReference type="ARBA" id="ARBA00022475"/>
    </source>
</evidence>
<dbReference type="EMBL" id="JAJOZR010000001">
    <property type="protein sequence ID" value="MCD7107600.1"/>
    <property type="molecule type" value="Genomic_DNA"/>
</dbReference>
<dbReference type="GO" id="GO:0022857">
    <property type="term" value="F:transmembrane transporter activity"/>
    <property type="evidence" value="ECO:0007669"/>
    <property type="project" value="InterPro"/>
</dbReference>
<dbReference type="PROSITE" id="PS50850">
    <property type="entry name" value="MFS"/>
    <property type="match status" value="1"/>
</dbReference>
<organism evidence="8 9">
    <name type="scientific">Rhizobium quercicola</name>
    <dbReference type="NCBI Taxonomy" id="2901226"/>
    <lineage>
        <taxon>Bacteria</taxon>
        <taxon>Pseudomonadati</taxon>
        <taxon>Pseudomonadota</taxon>
        <taxon>Alphaproteobacteria</taxon>
        <taxon>Hyphomicrobiales</taxon>
        <taxon>Rhizobiaceae</taxon>
        <taxon>Rhizobium/Agrobacterium group</taxon>
        <taxon>Rhizobium</taxon>
    </lineage>
</organism>
<dbReference type="PANTHER" id="PTHR43124:SF5">
    <property type="entry name" value="PURINE RIBONUCLEOSIDE EFFLUX PUMP NEPI"/>
    <property type="match status" value="1"/>
</dbReference>
<dbReference type="AlphaFoldDB" id="A0A9X1NNR2"/>
<dbReference type="Pfam" id="PF07690">
    <property type="entry name" value="MFS_1"/>
    <property type="match status" value="1"/>
</dbReference>
<feature type="transmembrane region" description="Helical" evidence="6">
    <location>
        <begin position="54"/>
        <end position="80"/>
    </location>
</feature>
<accession>A0A9X1NNR2</accession>
<protein>
    <submittedName>
        <fullName evidence="8">MFS transporter</fullName>
    </submittedName>
</protein>
<feature type="transmembrane region" description="Helical" evidence="6">
    <location>
        <begin position="116"/>
        <end position="137"/>
    </location>
</feature>
<feature type="transmembrane region" description="Helical" evidence="6">
    <location>
        <begin position="92"/>
        <end position="110"/>
    </location>
</feature>
<dbReference type="SUPFAM" id="SSF103473">
    <property type="entry name" value="MFS general substrate transporter"/>
    <property type="match status" value="1"/>
</dbReference>
<keyword evidence="3 6" id="KW-0812">Transmembrane</keyword>
<feature type="transmembrane region" description="Helical" evidence="6">
    <location>
        <begin position="183"/>
        <end position="203"/>
    </location>
</feature>
<evidence type="ECO:0000313" key="9">
    <source>
        <dbReference type="Proteomes" id="UP001139089"/>
    </source>
</evidence>
<evidence type="ECO:0000256" key="4">
    <source>
        <dbReference type="ARBA" id="ARBA00022989"/>
    </source>
</evidence>
<dbReference type="InterPro" id="IPR050189">
    <property type="entry name" value="MFS_Efflux_Transporters"/>
</dbReference>
<dbReference type="Proteomes" id="UP001139089">
    <property type="component" value="Unassembled WGS sequence"/>
</dbReference>
<feature type="transmembrane region" description="Helical" evidence="6">
    <location>
        <begin position="346"/>
        <end position="368"/>
    </location>
</feature>
<name>A0A9X1NNR2_9HYPH</name>
<keyword evidence="9" id="KW-1185">Reference proteome</keyword>
<dbReference type="PANTHER" id="PTHR43124">
    <property type="entry name" value="PURINE EFFLUX PUMP PBUE"/>
    <property type="match status" value="1"/>
</dbReference>
<feature type="domain" description="Major facilitator superfamily (MFS) profile" evidence="7">
    <location>
        <begin position="25"/>
        <end position="399"/>
    </location>
</feature>